<evidence type="ECO:0000313" key="5">
    <source>
        <dbReference type="Proteomes" id="UP000321393"/>
    </source>
</evidence>
<evidence type="ECO:0000256" key="2">
    <source>
        <dbReference type="SAM" id="MobiDB-lite"/>
    </source>
</evidence>
<feature type="region of interest" description="Disordered" evidence="2">
    <location>
        <begin position="158"/>
        <end position="179"/>
    </location>
</feature>
<dbReference type="Pfam" id="PF03004">
    <property type="entry name" value="Transposase_24"/>
    <property type="match status" value="1"/>
</dbReference>
<dbReference type="OrthoDB" id="1921870at2759"/>
<evidence type="ECO:0000313" key="4">
    <source>
        <dbReference type="EMBL" id="TYK05608.1"/>
    </source>
</evidence>
<evidence type="ECO:0000256" key="1">
    <source>
        <dbReference type="SAM" id="Coils"/>
    </source>
</evidence>
<comment type="caution">
    <text evidence="4">The sequence shown here is derived from an EMBL/GenBank/DDBJ whole genome shotgun (WGS) entry which is preliminary data.</text>
</comment>
<protein>
    <submittedName>
        <fullName evidence="4">CACTA en-spm transposon protein</fullName>
    </submittedName>
</protein>
<evidence type="ECO:0000313" key="3">
    <source>
        <dbReference type="EMBL" id="KAA0040565.1"/>
    </source>
</evidence>
<accession>A0A5D3C320</accession>
<reference evidence="5 6" key="1">
    <citation type="submission" date="2019-08" db="EMBL/GenBank/DDBJ databases">
        <title>Draft genome sequences of two oriental melons (Cucumis melo L. var makuwa).</title>
        <authorList>
            <person name="Kwon S.-Y."/>
        </authorList>
    </citation>
    <scope>NUCLEOTIDE SEQUENCE [LARGE SCALE GENOMIC DNA]</scope>
    <source>
        <strain evidence="6">cv. Chang Bougi</strain>
        <strain evidence="5">cv. SW 3</strain>
        <tissue evidence="4">Leaf</tissue>
    </source>
</reference>
<dbReference type="AlphaFoldDB" id="A0A5D3C320"/>
<feature type="region of interest" description="Disordered" evidence="2">
    <location>
        <begin position="83"/>
        <end position="102"/>
    </location>
</feature>
<dbReference type="InterPro" id="IPR004252">
    <property type="entry name" value="Probable_transposase_24"/>
</dbReference>
<organism evidence="4 6">
    <name type="scientific">Cucumis melo var. makuwa</name>
    <name type="common">Oriental melon</name>
    <dbReference type="NCBI Taxonomy" id="1194695"/>
    <lineage>
        <taxon>Eukaryota</taxon>
        <taxon>Viridiplantae</taxon>
        <taxon>Streptophyta</taxon>
        <taxon>Embryophyta</taxon>
        <taxon>Tracheophyta</taxon>
        <taxon>Spermatophyta</taxon>
        <taxon>Magnoliopsida</taxon>
        <taxon>eudicotyledons</taxon>
        <taxon>Gunneridae</taxon>
        <taxon>Pentapetalae</taxon>
        <taxon>rosids</taxon>
        <taxon>fabids</taxon>
        <taxon>Cucurbitales</taxon>
        <taxon>Cucurbitaceae</taxon>
        <taxon>Benincaseae</taxon>
        <taxon>Cucumis</taxon>
    </lineage>
</organism>
<dbReference type="EMBL" id="SSTD01013776">
    <property type="protein sequence ID" value="TYK05608.1"/>
    <property type="molecule type" value="Genomic_DNA"/>
</dbReference>
<dbReference type="Proteomes" id="UP000321947">
    <property type="component" value="Unassembled WGS sequence"/>
</dbReference>
<gene>
    <name evidence="4" type="ORF">E5676_scaffold98G00640</name>
    <name evidence="3" type="ORF">E6C27_scaffold262G001350</name>
</gene>
<dbReference type="EMBL" id="SSTE01017321">
    <property type="protein sequence ID" value="KAA0040565.1"/>
    <property type="molecule type" value="Genomic_DNA"/>
</dbReference>
<feature type="coiled-coil region" evidence="1">
    <location>
        <begin position="188"/>
        <end position="222"/>
    </location>
</feature>
<proteinExistence type="predicted"/>
<name>A0A5D3C320_CUCMM</name>
<feature type="compositionally biased region" description="Polar residues" evidence="2">
    <location>
        <begin position="83"/>
        <end position="98"/>
    </location>
</feature>
<evidence type="ECO:0000313" key="6">
    <source>
        <dbReference type="Proteomes" id="UP000321947"/>
    </source>
</evidence>
<sequence length="237" mass="27232">MLRCNQWVDFNDDAPGAEKLISTHVVRFNQQFFVLNFNDQALNMFVEHQMLSTFKEFQDNCHKHFKKYSNSEEARINPPHLLQKQSYNHSSGSKSFLQRQHELPEQRGKPIDCVELFQQTHIQDETFMSQAAEDAHGTQPLSGDEICETVLGRRPGYSKDLGWGSKPKARKTTSVSSSTTSCSQSTVELQLQAKLDQAMQQIEEQTRNHDALVSKVERMRKLIEDMTRVQQGPPHDP</sequence>
<dbReference type="Proteomes" id="UP000321393">
    <property type="component" value="Unassembled WGS sequence"/>
</dbReference>
<keyword evidence="1" id="KW-0175">Coiled coil</keyword>